<accession>A0A831THU2</accession>
<sequence length="79" mass="8531">MAAVQLSPGIPGTVVSYTVIYVPTPEFADLAPYALAVIETSDGERLLGRVEGWQERPLAVGARVTFERADERGPVFRLG</sequence>
<evidence type="ECO:0000313" key="2">
    <source>
        <dbReference type="EMBL" id="HEG91319.1"/>
    </source>
</evidence>
<protein>
    <recommendedName>
        <fullName evidence="1">ChsH2 C-terminal OB-fold domain-containing protein</fullName>
    </recommendedName>
</protein>
<dbReference type="SUPFAM" id="SSF50249">
    <property type="entry name" value="Nucleic acid-binding proteins"/>
    <property type="match status" value="1"/>
</dbReference>
<gene>
    <name evidence="2" type="ORF">ENP34_07745</name>
</gene>
<proteinExistence type="predicted"/>
<dbReference type="InterPro" id="IPR002878">
    <property type="entry name" value="ChsH2_C"/>
</dbReference>
<name>A0A831THU2_9BACT</name>
<dbReference type="AlphaFoldDB" id="A0A831THU2"/>
<dbReference type="Pfam" id="PF01796">
    <property type="entry name" value="OB_ChsH2_C"/>
    <property type="match status" value="1"/>
</dbReference>
<evidence type="ECO:0000259" key="1">
    <source>
        <dbReference type="Pfam" id="PF01796"/>
    </source>
</evidence>
<organism evidence="2">
    <name type="scientific">Thermorudis peleae</name>
    <dbReference type="NCBI Taxonomy" id="1382356"/>
    <lineage>
        <taxon>Bacteria</taxon>
        <taxon>Pseudomonadati</taxon>
        <taxon>Thermomicrobiota</taxon>
        <taxon>Thermomicrobia</taxon>
        <taxon>Thermomicrobia incertae sedis</taxon>
        <taxon>Thermorudis</taxon>
    </lineage>
</organism>
<comment type="caution">
    <text evidence="2">The sequence shown here is derived from an EMBL/GenBank/DDBJ whole genome shotgun (WGS) entry which is preliminary data.</text>
</comment>
<feature type="domain" description="ChsH2 C-terminal OB-fold" evidence="1">
    <location>
        <begin position="9"/>
        <end position="65"/>
    </location>
</feature>
<dbReference type="InterPro" id="IPR012340">
    <property type="entry name" value="NA-bd_OB-fold"/>
</dbReference>
<reference evidence="2" key="1">
    <citation type="journal article" date="2020" name="mSystems">
        <title>Genome- and Community-Level Interaction Insights into Carbon Utilization and Element Cycling Functions of Hydrothermarchaeota in Hydrothermal Sediment.</title>
        <authorList>
            <person name="Zhou Z."/>
            <person name="Liu Y."/>
            <person name="Xu W."/>
            <person name="Pan J."/>
            <person name="Luo Z.H."/>
            <person name="Li M."/>
        </authorList>
    </citation>
    <scope>NUCLEOTIDE SEQUENCE [LARGE SCALE GENOMIC DNA]</scope>
    <source>
        <strain evidence="2">SpSt-210</strain>
    </source>
</reference>
<dbReference type="EMBL" id="DSIY01000188">
    <property type="protein sequence ID" value="HEG91319.1"/>
    <property type="molecule type" value="Genomic_DNA"/>
</dbReference>